<evidence type="ECO:0000313" key="3">
    <source>
        <dbReference type="EMBL" id="KAA1145048.1"/>
    </source>
</evidence>
<feature type="compositionally biased region" description="Basic and acidic residues" evidence="1">
    <location>
        <begin position="121"/>
        <end position="136"/>
    </location>
</feature>
<feature type="region of interest" description="Disordered" evidence="1">
    <location>
        <begin position="114"/>
        <end position="136"/>
    </location>
</feature>
<gene>
    <name evidence="3" type="ORF">D3H66_06895</name>
</gene>
<dbReference type="Proteomes" id="UP000323297">
    <property type="component" value="Unassembled WGS sequence"/>
</dbReference>
<sequence length="136" mass="15766">MKPGITIRVLIGAVSLFAITACTKKIPTQVIYRYDDNRYLELKGFDCEGALWYHDTRRNIHKELVNGVYSTYQIFSGVYIHPSDKYILIPRWEPGAYKISKDYGQTWQVETYMSPSQGQEKNSDGNMEYKPEGKQI</sequence>
<accession>A0A5B0T4K4</accession>
<proteinExistence type="predicted"/>
<name>A0A5B0T4K4_9ENTR</name>
<comment type="caution">
    <text evidence="3">The sequence shown here is derived from an EMBL/GenBank/DDBJ whole genome shotgun (WGS) entry which is preliminary data.</text>
</comment>
<reference evidence="3 4" key="1">
    <citation type="submission" date="2019-08" db="EMBL/GenBank/DDBJ databases">
        <title>Draft genome sequence of Citrobacter portucalensis strain isolated from green turtle.</title>
        <authorList>
            <person name="Fernandes M.R."/>
            <person name="Sellera F.P."/>
            <person name="Goldeberg D.W."/>
            <person name="Costa D.C."/>
            <person name="Lincopan N."/>
        </authorList>
    </citation>
    <scope>NUCLEOTIDE SEQUENCE [LARGE SCALE GENOMIC DNA]</scope>
    <source>
        <strain evidence="3 4">TV06</strain>
    </source>
</reference>
<dbReference type="AlphaFoldDB" id="A0A5B0T4K4"/>
<feature type="non-terminal residue" evidence="3">
    <location>
        <position position="136"/>
    </location>
</feature>
<feature type="domain" description="Tli3-like" evidence="2">
    <location>
        <begin position="25"/>
        <end position="123"/>
    </location>
</feature>
<evidence type="ECO:0000256" key="1">
    <source>
        <dbReference type="SAM" id="MobiDB-lite"/>
    </source>
</evidence>
<dbReference type="EMBL" id="VTZD01000009">
    <property type="protein sequence ID" value="KAA1145048.1"/>
    <property type="molecule type" value="Genomic_DNA"/>
</dbReference>
<evidence type="ECO:0000313" key="4">
    <source>
        <dbReference type="Proteomes" id="UP000323297"/>
    </source>
</evidence>
<organism evidence="3 4">
    <name type="scientific">Citrobacter portucalensis</name>
    <dbReference type="NCBI Taxonomy" id="1639133"/>
    <lineage>
        <taxon>Bacteria</taxon>
        <taxon>Pseudomonadati</taxon>
        <taxon>Pseudomonadota</taxon>
        <taxon>Gammaproteobacteria</taxon>
        <taxon>Enterobacterales</taxon>
        <taxon>Enterobacteriaceae</taxon>
        <taxon>Citrobacter</taxon>
        <taxon>Citrobacter freundii complex</taxon>
    </lineage>
</organism>
<dbReference type="PROSITE" id="PS51257">
    <property type="entry name" value="PROKAR_LIPOPROTEIN"/>
    <property type="match status" value="1"/>
</dbReference>
<protein>
    <recommendedName>
        <fullName evidence="2">Tli3-like domain-containing protein</fullName>
    </recommendedName>
</protein>
<dbReference type="InterPro" id="IPR057562">
    <property type="entry name" value="Tli3-like_dom"/>
</dbReference>
<dbReference type="Pfam" id="PF24316">
    <property type="entry name" value="Tli3"/>
    <property type="match status" value="1"/>
</dbReference>
<evidence type="ECO:0000259" key="2">
    <source>
        <dbReference type="Pfam" id="PF24316"/>
    </source>
</evidence>